<keyword evidence="2" id="KW-1185">Reference proteome</keyword>
<dbReference type="AlphaFoldDB" id="A0A210PQB9"/>
<proteinExistence type="predicted"/>
<dbReference type="Proteomes" id="UP000242188">
    <property type="component" value="Unassembled WGS sequence"/>
</dbReference>
<dbReference type="EMBL" id="NEDP02005559">
    <property type="protein sequence ID" value="OWF38662.1"/>
    <property type="molecule type" value="Genomic_DNA"/>
</dbReference>
<comment type="caution">
    <text evidence="1">The sequence shown here is derived from an EMBL/GenBank/DDBJ whole genome shotgun (WGS) entry which is preliminary data.</text>
</comment>
<evidence type="ECO:0000313" key="1">
    <source>
        <dbReference type="EMBL" id="OWF38662.1"/>
    </source>
</evidence>
<accession>A0A210PQB9</accession>
<gene>
    <name evidence="1" type="ORF">KP79_PYT23075</name>
</gene>
<protein>
    <submittedName>
        <fullName evidence="1">Uncharacterized protein</fullName>
    </submittedName>
</protein>
<sequence>MTTADFIKKRQHRKFMYAVCYLDNFNELGAPVQVCLDDGGYLVQMSDFASKIDLSGDFWISCPSWSVEFHRPLRQPKSDDCSE</sequence>
<name>A0A210PQB9_MIZYE</name>
<reference evidence="1 2" key="1">
    <citation type="journal article" date="2017" name="Nat. Ecol. Evol.">
        <title>Scallop genome provides insights into evolution of bilaterian karyotype and development.</title>
        <authorList>
            <person name="Wang S."/>
            <person name="Zhang J."/>
            <person name="Jiao W."/>
            <person name="Li J."/>
            <person name="Xun X."/>
            <person name="Sun Y."/>
            <person name="Guo X."/>
            <person name="Huan P."/>
            <person name="Dong B."/>
            <person name="Zhang L."/>
            <person name="Hu X."/>
            <person name="Sun X."/>
            <person name="Wang J."/>
            <person name="Zhao C."/>
            <person name="Wang Y."/>
            <person name="Wang D."/>
            <person name="Huang X."/>
            <person name="Wang R."/>
            <person name="Lv J."/>
            <person name="Li Y."/>
            <person name="Zhang Z."/>
            <person name="Liu B."/>
            <person name="Lu W."/>
            <person name="Hui Y."/>
            <person name="Liang J."/>
            <person name="Zhou Z."/>
            <person name="Hou R."/>
            <person name="Li X."/>
            <person name="Liu Y."/>
            <person name="Li H."/>
            <person name="Ning X."/>
            <person name="Lin Y."/>
            <person name="Zhao L."/>
            <person name="Xing Q."/>
            <person name="Dou J."/>
            <person name="Li Y."/>
            <person name="Mao J."/>
            <person name="Guo H."/>
            <person name="Dou H."/>
            <person name="Li T."/>
            <person name="Mu C."/>
            <person name="Jiang W."/>
            <person name="Fu Q."/>
            <person name="Fu X."/>
            <person name="Miao Y."/>
            <person name="Liu J."/>
            <person name="Yu Q."/>
            <person name="Li R."/>
            <person name="Liao H."/>
            <person name="Li X."/>
            <person name="Kong Y."/>
            <person name="Jiang Z."/>
            <person name="Chourrout D."/>
            <person name="Li R."/>
            <person name="Bao Z."/>
        </authorList>
    </citation>
    <scope>NUCLEOTIDE SEQUENCE [LARGE SCALE GENOMIC DNA]</scope>
    <source>
        <strain evidence="1 2">PY_sf001</strain>
    </source>
</reference>
<evidence type="ECO:0000313" key="2">
    <source>
        <dbReference type="Proteomes" id="UP000242188"/>
    </source>
</evidence>
<organism evidence="1 2">
    <name type="scientific">Mizuhopecten yessoensis</name>
    <name type="common">Japanese scallop</name>
    <name type="synonym">Patinopecten yessoensis</name>
    <dbReference type="NCBI Taxonomy" id="6573"/>
    <lineage>
        <taxon>Eukaryota</taxon>
        <taxon>Metazoa</taxon>
        <taxon>Spiralia</taxon>
        <taxon>Lophotrochozoa</taxon>
        <taxon>Mollusca</taxon>
        <taxon>Bivalvia</taxon>
        <taxon>Autobranchia</taxon>
        <taxon>Pteriomorphia</taxon>
        <taxon>Pectinida</taxon>
        <taxon>Pectinoidea</taxon>
        <taxon>Pectinidae</taxon>
        <taxon>Mizuhopecten</taxon>
    </lineage>
</organism>